<evidence type="ECO:0000313" key="2">
    <source>
        <dbReference type="Proteomes" id="UP000267606"/>
    </source>
</evidence>
<gene>
    <name evidence="1" type="ORF">OFLC_LOCUS12294</name>
</gene>
<organism evidence="3">
    <name type="scientific">Onchocerca flexuosa</name>
    <dbReference type="NCBI Taxonomy" id="387005"/>
    <lineage>
        <taxon>Eukaryota</taxon>
        <taxon>Metazoa</taxon>
        <taxon>Ecdysozoa</taxon>
        <taxon>Nematoda</taxon>
        <taxon>Chromadorea</taxon>
        <taxon>Rhabditida</taxon>
        <taxon>Spirurina</taxon>
        <taxon>Spiruromorpha</taxon>
        <taxon>Filarioidea</taxon>
        <taxon>Onchocercidae</taxon>
        <taxon>Onchocerca</taxon>
    </lineage>
</organism>
<evidence type="ECO:0000313" key="3">
    <source>
        <dbReference type="WBParaSite" id="OFLC_0001229701-mRNA-1"/>
    </source>
</evidence>
<protein>
    <submittedName>
        <fullName evidence="3">Ovule protein</fullName>
    </submittedName>
</protein>
<dbReference type="Proteomes" id="UP000267606">
    <property type="component" value="Unassembled WGS sequence"/>
</dbReference>
<accession>A0A183HXT4</accession>
<reference evidence="3" key="1">
    <citation type="submission" date="2016-06" db="UniProtKB">
        <authorList>
            <consortium name="WormBaseParasite"/>
        </authorList>
    </citation>
    <scope>IDENTIFICATION</scope>
</reference>
<dbReference type="WBParaSite" id="OFLC_0001229701-mRNA-1">
    <property type="protein sequence ID" value="OFLC_0001229701-mRNA-1"/>
    <property type="gene ID" value="OFLC_0001229701"/>
</dbReference>
<reference evidence="1 2" key="2">
    <citation type="submission" date="2018-11" db="EMBL/GenBank/DDBJ databases">
        <authorList>
            <consortium name="Pathogen Informatics"/>
        </authorList>
    </citation>
    <scope>NUCLEOTIDE SEQUENCE [LARGE SCALE GENOMIC DNA]</scope>
</reference>
<keyword evidence="2" id="KW-1185">Reference proteome</keyword>
<sequence>MLQHCSSTVKETIKRQLNNSVQIRYGTRSLVPTSFQITLVSYAATNPPPPTSHVQTSLSNAHKQLPTVTAAFLQYDCSKPVKKTRRMQ</sequence>
<evidence type="ECO:0000313" key="1">
    <source>
        <dbReference type="EMBL" id="VDO83597.1"/>
    </source>
</evidence>
<name>A0A183HXT4_9BILA</name>
<dbReference type="EMBL" id="UZAJ01018907">
    <property type="protein sequence ID" value="VDO83597.1"/>
    <property type="molecule type" value="Genomic_DNA"/>
</dbReference>
<proteinExistence type="predicted"/>
<dbReference type="AlphaFoldDB" id="A0A183HXT4"/>